<dbReference type="Gene3D" id="3.40.50.300">
    <property type="entry name" value="P-loop containing nucleotide triphosphate hydrolases"/>
    <property type="match status" value="1"/>
</dbReference>
<dbReference type="GO" id="GO:0005737">
    <property type="term" value="C:cytoplasm"/>
    <property type="evidence" value="ECO:0007669"/>
    <property type="project" value="UniProtKB-SubCell"/>
</dbReference>
<gene>
    <name evidence="3 5" type="primary">coaE</name>
    <name evidence="5" type="ORF">NCTC11088_00293</name>
</gene>
<name>A0A379D9A9_9FIRM</name>
<dbReference type="InterPro" id="IPR001977">
    <property type="entry name" value="Depp_CoAkinase"/>
</dbReference>
<dbReference type="PANTHER" id="PTHR10695:SF46">
    <property type="entry name" value="BIFUNCTIONAL COENZYME A SYNTHASE-RELATED"/>
    <property type="match status" value="1"/>
</dbReference>
<dbReference type="PANTHER" id="PTHR10695">
    <property type="entry name" value="DEPHOSPHO-COA KINASE-RELATED"/>
    <property type="match status" value="1"/>
</dbReference>
<comment type="function">
    <text evidence="3">Catalyzes the phosphorylation of the 3'-hydroxyl group of dephosphocoenzyme A to form coenzyme A.</text>
</comment>
<comment type="catalytic activity">
    <reaction evidence="3">
        <text>3'-dephospho-CoA + ATP = ADP + CoA + H(+)</text>
        <dbReference type="Rhea" id="RHEA:18245"/>
        <dbReference type="ChEBI" id="CHEBI:15378"/>
        <dbReference type="ChEBI" id="CHEBI:30616"/>
        <dbReference type="ChEBI" id="CHEBI:57287"/>
        <dbReference type="ChEBI" id="CHEBI:57328"/>
        <dbReference type="ChEBI" id="CHEBI:456216"/>
        <dbReference type="EC" id="2.7.1.24"/>
    </reaction>
</comment>
<keyword evidence="3" id="KW-0173">Coenzyme A biosynthesis</keyword>
<dbReference type="Proteomes" id="UP000254777">
    <property type="component" value="Unassembled WGS sequence"/>
</dbReference>
<dbReference type="GO" id="GO:0005524">
    <property type="term" value="F:ATP binding"/>
    <property type="evidence" value="ECO:0007669"/>
    <property type="project" value="UniProtKB-UniRule"/>
</dbReference>
<dbReference type="GO" id="GO:0015937">
    <property type="term" value="P:coenzyme A biosynthetic process"/>
    <property type="evidence" value="ECO:0007669"/>
    <property type="project" value="UniProtKB-UniRule"/>
</dbReference>
<evidence type="ECO:0000256" key="2">
    <source>
        <dbReference type="ARBA" id="ARBA00022840"/>
    </source>
</evidence>
<organism evidence="5 6">
    <name type="scientific">Peptoniphilus indolicus</name>
    <dbReference type="NCBI Taxonomy" id="33030"/>
    <lineage>
        <taxon>Bacteria</taxon>
        <taxon>Bacillati</taxon>
        <taxon>Bacillota</taxon>
        <taxon>Tissierellia</taxon>
        <taxon>Tissierellales</taxon>
        <taxon>Peptoniphilaceae</taxon>
        <taxon>Peptoniphilus</taxon>
    </lineage>
</organism>
<dbReference type="Pfam" id="PF01121">
    <property type="entry name" value="CoaE"/>
    <property type="match status" value="1"/>
</dbReference>
<dbReference type="NCBIfam" id="TIGR00152">
    <property type="entry name" value="dephospho-CoA kinase"/>
    <property type="match status" value="1"/>
</dbReference>
<evidence type="ECO:0000256" key="4">
    <source>
        <dbReference type="NCBIfam" id="TIGR00152"/>
    </source>
</evidence>
<dbReference type="PROSITE" id="PS51219">
    <property type="entry name" value="DPCK"/>
    <property type="match status" value="1"/>
</dbReference>
<evidence type="ECO:0000313" key="5">
    <source>
        <dbReference type="EMBL" id="SUB74544.1"/>
    </source>
</evidence>
<keyword evidence="3 5" id="KW-0808">Transferase</keyword>
<dbReference type="CDD" id="cd02022">
    <property type="entry name" value="DPCK"/>
    <property type="match status" value="1"/>
</dbReference>
<dbReference type="SUPFAM" id="SSF52540">
    <property type="entry name" value="P-loop containing nucleoside triphosphate hydrolases"/>
    <property type="match status" value="1"/>
</dbReference>
<keyword evidence="3" id="KW-0963">Cytoplasm</keyword>
<proteinExistence type="inferred from homology"/>
<dbReference type="UniPathway" id="UPA00241">
    <property type="reaction ID" value="UER00356"/>
</dbReference>
<evidence type="ECO:0000313" key="6">
    <source>
        <dbReference type="Proteomes" id="UP000254777"/>
    </source>
</evidence>
<dbReference type="AlphaFoldDB" id="A0A379D9A9"/>
<dbReference type="InterPro" id="IPR027417">
    <property type="entry name" value="P-loop_NTPase"/>
</dbReference>
<dbReference type="GO" id="GO:0004140">
    <property type="term" value="F:dephospho-CoA kinase activity"/>
    <property type="evidence" value="ECO:0007669"/>
    <property type="project" value="UniProtKB-UniRule"/>
</dbReference>
<comment type="similarity">
    <text evidence="3">Belongs to the CoaE family.</text>
</comment>
<accession>A0A379D9A9</accession>
<keyword evidence="2 3" id="KW-0067">ATP-binding</keyword>
<keyword evidence="1 3" id="KW-0547">Nucleotide-binding</keyword>
<keyword evidence="3 5" id="KW-0418">Kinase</keyword>
<evidence type="ECO:0000256" key="3">
    <source>
        <dbReference type="HAMAP-Rule" id="MF_00376"/>
    </source>
</evidence>
<dbReference type="EC" id="2.7.1.24" evidence="3 4"/>
<reference evidence="5 6" key="1">
    <citation type="submission" date="2018-06" db="EMBL/GenBank/DDBJ databases">
        <authorList>
            <consortium name="Pathogen Informatics"/>
            <person name="Doyle S."/>
        </authorList>
    </citation>
    <scope>NUCLEOTIDE SEQUENCE [LARGE SCALE GENOMIC DNA]</scope>
    <source>
        <strain evidence="5 6">NCTC11088</strain>
    </source>
</reference>
<dbReference type="HAMAP" id="MF_00376">
    <property type="entry name" value="Dephospho_CoA_kinase"/>
    <property type="match status" value="1"/>
</dbReference>
<feature type="binding site" evidence="3">
    <location>
        <begin position="14"/>
        <end position="19"/>
    </location>
    <ligand>
        <name>ATP</name>
        <dbReference type="ChEBI" id="CHEBI:30616"/>
    </ligand>
</feature>
<sequence length="201" mass="23397">MTRSKVIVITGSIATGKSAVTEIIRKHGFQVIDADEIAHEVLKKEFIAEKIRENFGDEFLLKGKVNRPALSDYVFNNKEKLEILNKIMHREIFKEINAKIQESKDEVLFVDMPLYFELKDKMVEYSFKADEIWLVYVKKATQIKRLMNRDNITREIAVKKINSQISVETKKAMSDVIIENDGFIAELEEKVEKLIKMYGQH</sequence>
<dbReference type="RefSeq" id="WP_004822615.1">
    <property type="nucleotide sequence ID" value="NZ_UGTH01000001.1"/>
</dbReference>
<comment type="subcellular location">
    <subcellularLocation>
        <location evidence="3">Cytoplasm</location>
    </subcellularLocation>
</comment>
<comment type="pathway">
    <text evidence="3">Cofactor biosynthesis; coenzyme A biosynthesis; CoA from (R)-pantothenate: step 5/5.</text>
</comment>
<evidence type="ECO:0000256" key="1">
    <source>
        <dbReference type="ARBA" id="ARBA00022741"/>
    </source>
</evidence>
<protein>
    <recommendedName>
        <fullName evidence="3 4">Dephospho-CoA kinase</fullName>
        <ecNumber evidence="3 4">2.7.1.24</ecNumber>
    </recommendedName>
    <alternativeName>
        <fullName evidence="3">Dephosphocoenzyme A kinase</fullName>
    </alternativeName>
</protein>
<dbReference type="EMBL" id="UGTH01000001">
    <property type="protein sequence ID" value="SUB74544.1"/>
    <property type="molecule type" value="Genomic_DNA"/>
</dbReference>